<proteinExistence type="predicted"/>
<sequence length="124" mass="13873">MNMVQAMAPMGKRRGSTMISLPELNELLVAHNCVQVISIQLNVDVMAYDLFLSISASEEVGADVVGIRFIDVSQFTAHDLGGGLTQLMHMSVNKLDSGFDRMRYQFSDLEDKKLSFYFSSWSLD</sequence>
<gene>
    <name evidence="1" type="ORF">EZZ81_12060</name>
</gene>
<reference evidence="1" key="1">
    <citation type="submission" date="2019-02" db="EMBL/GenBank/DDBJ databases">
        <authorList>
            <person name="Lutz S."/>
            <person name="Schori C."/>
            <person name="Ahrens C.H."/>
            <person name="Gueguen E."/>
        </authorList>
    </citation>
    <scope>NUCLEOTIDE SEQUENCE</scope>
    <source>
        <strain evidence="1">Psy35</strain>
    </source>
</reference>
<organism evidence="1 2">
    <name type="scientific">Pseudomonas viridiflava</name>
    <name type="common">Phytomonas viridiflava</name>
    <dbReference type="NCBI Taxonomy" id="33069"/>
    <lineage>
        <taxon>Bacteria</taxon>
        <taxon>Pseudomonadati</taxon>
        <taxon>Pseudomonadota</taxon>
        <taxon>Gammaproteobacteria</taxon>
        <taxon>Pseudomonadales</taxon>
        <taxon>Pseudomonadaceae</taxon>
        <taxon>Pseudomonas</taxon>
    </lineage>
</organism>
<evidence type="ECO:0000313" key="2">
    <source>
        <dbReference type="Proteomes" id="UP001163644"/>
    </source>
</evidence>
<dbReference type="EMBL" id="CP036495">
    <property type="protein sequence ID" value="UZA68914.1"/>
    <property type="molecule type" value="Genomic_DNA"/>
</dbReference>
<accession>A0AA46VYS8</accession>
<protein>
    <submittedName>
        <fullName evidence="1">Uncharacterized protein</fullName>
    </submittedName>
</protein>
<dbReference type="Proteomes" id="UP001163644">
    <property type="component" value="Chromosome"/>
</dbReference>
<evidence type="ECO:0000313" key="1">
    <source>
        <dbReference type="EMBL" id="UZA68914.1"/>
    </source>
</evidence>
<name>A0AA46VYS8_PSEVI</name>
<dbReference type="AlphaFoldDB" id="A0AA46VYS8"/>